<reference evidence="1" key="1">
    <citation type="journal article" date="2010" name="Science">
        <title>Plasticity of animal genome architecture unmasked by rapid evolution of a pelagic tunicate.</title>
        <authorList>
            <person name="Denoeud F."/>
            <person name="Henriet S."/>
            <person name="Mungpakdee S."/>
            <person name="Aury J.M."/>
            <person name="Da Silva C."/>
            <person name="Brinkmann H."/>
            <person name="Mikhaleva J."/>
            <person name="Olsen L.C."/>
            <person name="Jubin C."/>
            <person name="Canestro C."/>
            <person name="Bouquet J.M."/>
            <person name="Danks G."/>
            <person name="Poulain J."/>
            <person name="Campsteijn C."/>
            <person name="Adamski M."/>
            <person name="Cross I."/>
            <person name="Yadetie F."/>
            <person name="Muffato M."/>
            <person name="Louis A."/>
            <person name="Butcher S."/>
            <person name="Tsagkogeorga G."/>
            <person name="Konrad A."/>
            <person name="Singh S."/>
            <person name="Jensen M.F."/>
            <person name="Cong E.H."/>
            <person name="Eikeseth-Otteraa H."/>
            <person name="Noel B."/>
            <person name="Anthouard V."/>
            <person name="Porcel B.M."/>
            <person name="Kachouri-Lafond R."/>
            <person name="Nishino A."/>
            <person name="Ugolini M."/>
            <person name="Chourrout P."/>
            <person name="Nishida H."/>
            <person name="Aasland R."/>
            <person name="Huzurbazar S."/>
            <person name="Westhof E."/>
            <person name="Delsuc F."/>
            <person name="Lehrach H."/>
            <person name="Reinhardt R."/>
            <person name="Weissenbach J."/>
            <person name="Roy S.W."/>
            <person name="Artiguenave F."/>
            <person name="Postlethwait J.H."/>
            <person name="Manak J.R."/>
            <person name="Thompson E.M."/>
            <person name="Jaillon O."/>
            <person name="Du Pasquier L."/>
            <person name="Boudinot P."/>
            <person name="Liberles D.A."/>
            <person name="Volff J.N."/>
            <person name="Philippe H."/>
            <person name="Lenhard B."/>
            <person name="Roest Crollius H."/>
            <person name="Wincker P."/>
            <person name="Chourrout D."/>
        </authorList>
    </citation>
    <scope>NUCLEOTIDE SEQUENCE [LARGE SCALE GENOMIC DNA]</scope>
</reference>
<dbReference type="OrthoDB" id="8626034at2759"/>
<dbReference type="EMBL" id="FN653199">
    <property type="protein sequence ID" value="CBY13575.1"/>
    <property type="molecule type" value="Genomic_DNA"/>
</dbReference>
<accession>E4XV44</accession>
<proteinExistence type="predicted"/>
<dbReference type="InterPro" id="IPR015915">
    <property type="entry name" value="Kelch-typ_b-propeller"/>
</dbReference>
<sequence length="729" mass="80601">MRFLLIIFINLAQAALRQRETCNDQEINNECLVVCDGEFFECTKNCENSECSRKCFEELDVCENSCPCGADCPTGCVDCPEHPLCEDECEDAQLNNEEYQICLNEAIYELDFCLKTCPPEIGCHDSCYENYTQMLFLCPCIEQETTTTTEISTTTTEIMPIEPCDVFILVIPRVLDESYLQSGDGSSQISATINAPDNDYARYASHALVNGKLHIFGGNSDVTKIARLDDCTLNELTVRLNEGRNSGHAALSIENGKKALICFGNYYGNQKTCDIFDGSTTVSSFSADSTHYHGGLGLYKNQPASVGCYDEEHQKAETLSASGWTALPDHPKRISVHSLVGLENQSMLLIGGQDWGNDGAYQSGIWQLKEKIGIKSANFCRPTIKDLPFTSDICLKTCTPDIDCHNSCYARYSQQLFLCPCFGKETTTTTTDVSTVTMTTTDLTPIEPSDVFILVIPYYVDESYLQSGDGISQISATINAPENNYADNAAHALVNGKLHIFGGYYDGTKIARLDDCTLNELPVRLNEERNRGHAALSIENGKKALICFGPSGDNRKTCEIFDGSTTVSTFAADSTHKYGGLGLYKNQPASVGCWSEKHQKAEMLSSTGWIALPDHPKLIYYHSLVGLENQSLLLIGGRDYGNGGAAQSGIWRLKNENWNKIGDLLQADYEGSAIYIGRSIYYFGYNSPFAIQRLDLNETEDLQNVSRIGNQPSQYFLPVLFKTVSDYCI</sequence>
<dbReference type="InParanoid" id="E4XV44"/>
<keyword evidence="2" id="KW-1185">Reference proteome</keyword>
<dbReference type="Proteomes" id="UP000001307">
    <property type="component" value="Unassembled WGS sequence"/>
</dbReference>
<evidence type="ECO:0000313" key="1">
    <source>
        <dbReference type="EMBL" id="CBY13575.1"/>
    </source>
</evidence>
<protein>
    <submittedName>
        <fullName evidence="1">Uncharacterized protein</fullName>
    </submittedName>
</protein>
<evidence type="ECO:0000313" key="2">
    <source>
        <dbReference type="Proteomes" id="UP000001307"/>
    </source>
</evidence>
<gene>
    <name evidence="1" type="ORF">GSOID_T00005369001</name>
</gene>
<dbReference type="SUPFAM" id="SSF117281">
    <property type="entry name" value="Kelch motif"/>
    <property type="match status" value="1"/>
</dbReference>
<organism evidence="1">
    <name type="scientific">Oikopleura dioica</name>
    <name type="common">Tunicate</name>
    <dbReference type="NCBI Taxonomy" id="34765"/>
    <lineage>
        <taxon>Eukaryota</taxon>
        <taxon>Metazoa</taxon>
        <taxon>Chordata</taxon>
        <taxon>Tunicata</taxon>
        <taxon>Appendicularia</taxon>
        <taxon>Copelata</taxon>
        <taxon>Oikopleuridae</taxon>
        <taxon>Oikopleura</taxon>
    </lineage>
</organism>
<dbReference type="Gene3D" id="2.120.10.80">
    <property type="entry name" value="Kelch-type beta propeller"/>
    <property type="match status" value="2"/>
</dbReference>
<dbReference type="AlphaFoldDB" id="E4XV44"/>
<name>E4XV44_OIKDI</name>